<dbReference type="Proteomes" id="UP000694892">
    <property type="component" value="Chromosome 4L"/>
</dbReference>
<name>A0A974D4P0_XENLA</name>
<dbReference type="EMBL" id="CM004472">
    <property type="protein sequence ID" value="OCT85424.1"/>
    <property type="molecule type" value="Genomic_DNA"/>
</dbReference>
<gene>
    <name evidence="1" type="ORF">XELAEV_18023591mg</name>
</gene>
<evidence type="ECO:0000313" key="1">
    <source>
        <dbReference type="EMBL" id="OCT85424.1"/>
    </source>
</evidence>
<organism evidence="1 2">
    <name type="scientific">Xenopus laevis</name>
    <name type="common">African clawed frog</name>
    <dbReference type="NCBI Taxonomy" id="8355"/>
    <lineage>
        <taxon>Eukaryota</taxon>
        <taxon>Metazoa</taxon>
        <taxon>Chordata</taxon>
        <taxon>Craniata</taxon>
        <taxon>Vertebrata</taxon>
        <taxon>Euteleostomi</taxon>
        <taxon>Amphibia</taxon>
        <taxon>Batrachia</taxon>
        <taxon>Anura</taxon>
        <taxon>Pipoidea</taxon>
        <taxon>Pipidae</taxon>
        <taxon>Xenopodinae</taxon>
        <taxon>Xenopus</taxon>
        <taxon>Xenopus</taxon>
    </lineage>
</organism>
<accession>A0A974D4P0</accession>
<reference evidence="2" key="1">
    <citation type="journal article" date="2016" name="Nature">
        <title>Genome evolution in the allotetraploid frog Xenopus laevis.</title>
        <authorList>
            <person name="Session A.M."/>
            <person name="Uno Y."/>
            <person name="Kwon T."/>
            <person name="Chapman J.A."/>
            <person name="Toyoda A."/>
            <person name="Takahashi S."/>
            <person name="Fukui A."/>
            <person name="Hikosaka A."/>
            <person name="Suzuki A."/>
            <person name="Kondo M."/>
            <person name="van Heeringen S.J."/>
            <person name="Quigley I."/>
            <person name="Heinz S."/>
            <person name="Ogino H."/>
            <person name="Ochi H."/>
            <person name="Hellsten U."/>
            <person name="Lyons J.B."/>
            <person name="Simakov O."/>
            <person name="Putnam N."/>
            <person name="Stites J."/>
            <person name="Kuroki Y."/>
            <person name="Tanaka T."/>
            <person name="Michiue T."/>
            <person name="Watanabe M."/>
            <person name="Bogdanovic O."/>
            <person name="Lister R."/>
            <person name="Georgiou G."/>
            <person name="Paranjpe S.S."/>
            <person name="van Kruijsbergen I."/>
            <person name="Shu S."/>
            <person name="Carlson J."/>
            <person name="Kinoshita T."/>
            <person name="Ohta Y."/>
            <person name="Mawaribuchi S."/>
            <person name="Jenkins J."/>
            <person name="Grimwood J."/>
            <person name="Schmutz J."/>
            <person name="Mitros T."/>
            <person name="Mozaffari S.V."/>
            <person name="Suzuki Y."/>
            <person name="Haramoto Y."/>
            <person name="Yamamoto T.S."/>
            <person name="Takagi C."/>
            <person name="Heald R."/>
            <person name="Miller K."/>
            <person name="Haudenschild C."/>
            <person name="Kitzman J."/>
            <person name="Nakayama T."/>
            <person name="Izutsu Y."/>
            <person name="Robert J."/>
            <person name="Fortriede J."/>
            <person name="Burns K."/>
            <person name="Lotay V."/>
            <person name="Karimi K."/>
            <person name="Yasuoka Y."/>
            <person name="Dichmann D.S."/>
            <person name="Flajnik M.F."/>
            <person name="Houston D.W."/>
            <person name="Shendure J."/>
            <person name="DuPasquier L."/>
            <person name="Vize P.D."/>
            <person name="Zorn A.M."/>
            <person name="Ito M."/>
            <person name="Marcotte E.M."/>
            <person name="Wallingford J.B."/>
            <person name="Ito Y."/>
            <person name="Asashima M."/>
            <person name="Ueno N."/>
            <person name="Matsuda Y."/>
            <person name="Veenstra G.J."/>
            <person name="Fujiyama A."/>
            <person name="Harland R.M."/>
            <person name="Taira M."/>
            <person name="Rokhsar D.S."/>
        </authorList>
    </citation>
    <scope>NUCLEOTIDE SEQUENCE [LARGE SCALE GENOMIC DNA]</scope>
    <source>
        <strain evidence="2">J</strain>
    </source>
</reference>
<dbReference type="AlphaFoldDB" id="A0A974D4P0"/>
<evidence type="ECO:0000313" key="2">
    <source>
        <dbReference type="Proteomes" id="UP000694892"/>
    </source>
</evidence>
<proteinExistence type="predicted"/>
<protein>
    <submittedName>
        <fullName evidence="1">Uncharacterized protein</fullName>
    </submittedName>
</protein>
<sequence length="82" mass="9815">MNCFMDCNSVNYSMVTVMVMYQYIRNHVMNKWGLTKFYTKKEAKYKTFIDVWIEVFSINEQPGRFFSISQQPGSAFYIFCCD</sequence>